<feature type="modified residue" description="N6-(pyridoxal phosphate)lysine" evidence="9">
    <location>
        <position position="222"/>
    </location>
</feature>
<keyword evidence="6 9" id="KW-0808">Transferase</keyword>
<evidence type="ECO:0000256" key="4">
    <source>
        <dbReference type="ARBA" id="ARBA00011738"/>
    </source>
</evidence>
<dbReference type="RefSeq" id="WP_386742844.1">
    <property type="nucleotide sequence ID" value="NZ_JBHRYA010000003.1"/>
</dbReference>
<keyword evidence="9" id="KW-0028">Amino-acid biosynthesis</keyword>
<dbReference type="SUPFAM" id="SSF53383">
    <property type="entry name" value="PLP-dependent transferases"/>
    <property type="match status" value="1"/>
</dbReference>
<dbReference type="InterPro" id="IPR005861">
    <property type="entry name" value="HisP_aminotrans"/>
</dbReference>
<keyword evidence="5 9" id="KW-0032">Aminotransferase</keyword>
<keyword evidence="12" id="KW-1185">Reference proteome</keyword>
<dbReference type="HAMAP" id="MF_01023">
    <property type="entry name" value="HisC_aminotrans_2"/>
    <property type="match status" value="1"/>
</dbReference>
<keyword evidence="7 9" id="KW-0663">Pyridoxal phosphate</keyword>
<evidence type="ECO:0000256" key="5">
    <source>
        <dbReference type="ARBA" id="ARBA00022576"/>
    </source>
</evidence>
<comment type="similarity">
    <text evidence="3 9">Belongs to the class-II pyridoxal-phosphate-dependent aminotransferase family. Histidinol-phosphate aminotransferase subfamily.</text>
</comment>
<evidence type="ECO:0000256" key="8">
    <source>
        <dbReference type="ARBA" id="ARBA00047481"/>
    </source>
</evidence>
<dbReference type="PANTHER" id="PTHR43643">
    <property type="entry name" value="HISTIDINOL-PHOSPHATE AMINOTRANSFERASE 2"/>
    <property type="match status" value="1"/>
</dbReference>
<evidence type="ECO:0000256" key="2">
    <source>
        <dbReference type="ARBA" id="ARBA00005011"/>
    </source>
</evidence>
<dbReference type="InterPro" id="IPR001917">
    <property type="entry name" value="Aminotrans_II_pyridoxalP_BS"/>
</dbReference>
<sequence length="371" mass="39219">MRGLRAYDPGHDLVALRQRFAPDGLVELGSNENPCGPSPRALAAAGDALAGLHRYPDPLGGDLKRALSAKHGVDTSQLVLGNGSHELLMQLAQVFAGPGVDVVMSRFGFAVYAIAAQAVGATLRVAPALPTDARMPRGHDLDAIAAAITPATRLVYLANPNNPTGTWFAHDAFAAFIARVPGDTIVVVDEAYAEIADAPDFGSALPLLGAHRNLVVTRTFSKAYALAGLRVGYAVAHPDVAGLLERVRESFNVNTVALAAAEAALADEDWLRDTLVANTAQRTALAAALRERGWSVTPSQTNFLLVEFGEHTAWIEQALLDRGVVLRPMAGYGLPECSRISIGTAEENRRLLAGLDDLASESEFSAMDEDG</sequence>
<gene>
    <name evidence="9 11" type="primary">hisC</name>
    <name evidence="11" type="ORF">ACFONC_06225</name>
</gene>
<dbReference type="CDD" id="cd00609">
    <property type="entry name" value="AAT_like"/>
    <property type="match status" value="1"/>
</dbReference>
<keyword evidence="9" id="KW-0368">Histidine biosynthesis</keyword>
<comment type="catalytic activity">
    <reaction evidence="8 9">
        <text>L-histidinol phosphate + 2-oxoglutarate = 3-(imidazol-4-yl)-2-oxopropyl phosphate + L-glutamate</text>
        <dbReference type="Rhea" id="RHEA:23744"/>
        <dbReference type="ChEBI" id="CHEBI:16810"/>
        <dbReference type="ChEBI" id="CHEBI:29985"/>
        <dbReference type="ChEBI" id="CHEBI:57766"/>
        <dbReference type="ChEBI" id="CHEBI:57980"/>
        <dbReference type="EC" id="2.6.1.9"/>
    </reaction>
</comment>
<evidence type="ECO:0000259" key="10">
    <source>
        <dbReference type="Pfam" id="PF00155"/>
    </source>
</evidence>
<dbReference type="InterPro" id="IPR050106">
    <property type="entry name" value="HistidinolP_aminotransfase"/>
</dbReference>
<comment type="subunit">
    <text evidence="4 9">Homodimer.</text>
</comment>
<comment type="caution">
    <text evidence="11">The sequence shown here is derived from an EMBL/GenBank/DDBJ whole genome shotgun (WGS) entry which is preliminary data.</text>
</comment>
<dbReference type="Gene3D" id="3.90.1150.10">
    <property type="entry name" value="Aspartate Aminotransferase, domain 1"/>
    <property type="match status" value="1"/>
</dbReference>
<dbReference type="NCBIfam" id="TIGR01141">
    <property type="entry name" value="hisC"/>
    <property type="match status" value="1"/>
</dbReference>
<dbReference type="InterPro" id="IPR015421">
    <property type="entry name" value="PyrdxlP-dep_Trfase_major"/>
</dbReference>
<feature type="domain" description="Aminotransferase class I/classII large" evidence="10">
    <location>
        <begin position="25"/>
        <end position="353"/>
    </location>
</feature>
<accession>A0ABV7XJ16</accession>
<evidence type="ECO:0000313" key="11">
    <source>
        <dbReference type="EMBL" id="MFC3715743.1"/>
    </source>
</evidence>
<comment type="pathway">
    <text evidence="2 9">Amino-acid biosynthesis; L-histidine biosynthesis; L-histidine from 5-phospho-alpha-D-ribose 1-diphosphate: step 7/9.</text>
</comment>
<evidence type="ECO:0000256" key="1">
    <source>
        <dbReference type="ARBA" id="ARBA00001933"/>
    </source>
</evidence>
<protein>
    <recommendedName>
        <fullName evidence="9">Histidinol-phosphate aminotransferase</fullName>
        <ecNumber evidence="9">2.6.1.9</ecNumber>
    </recommendedName>
    <alternativeName>
        <fullName evidence="9">Imidazole acetol-phosphate transaminase</fullName>
    </alternativeName>
</protein>
<comment type="cofactor">
    <cofactor evidence="1 9">
        <name>pyridoxal 5'-phosphate</name>
        <dbReference type="ChEBI" id="CHEBI:597326"/>
    </cofactor>
</comment>
<dbReference type="InterPro" id="IPR015424">
    <property type="entry name" value="PyrdxlP-dep_Trfase"/>
</dbReference>
<evidence type="ECO:0000256" key="9">
    <source>
        <dbReference type="HAMAP-Rule" id="MF_01023"/>
    </source>
</evidence>
<dbReference type="GO" id="GO:0004400">
    <property type="term" value="F:histidinol-phosphate transaminase activity"/>
    <property type="evidence" value="ECO:0007669"/>
    <property type="project" value="UniProtKB-EC"/>
</dbReference>
<dbReference type="PANTHER" id="PTHR43643:SF3">
    <property type="entry name" value="HISTIDINOL-PHOSPHATE AMINOTRANSFERASE"/>
    <property type="match status" value="1"/>
</dbReference>
<organism evidence="11 12">
    <name type="scientific">Luteimonas soli</name>
    <dbReference type="NCBI Taxonomy" id="1648966"/>
    <lineage>
        <taxon>Bacteria</taxon>
        <taxon>Pseudomonadati</taxon>
        <taxon>Pseudomonadota</taxon>
        <taxon>Gammaproteobacteria</taxon>
        <taxon>Lysobacterales</taxon>
        <taxon>Lysobacteraceae</taxon>
        <taxon>Luteimonas</taxon>
    </lineage>
</organism>
<dbReference type="PROSITE" id="PS00599">
    <property type="entry name" value="AA_TRANSFER_CLASS_2"/>
    <property type="match status" value="1"/>
</dbReference>
<proteinExistence type="inferred from homology"/>
<evidence type="ECO:0000256" key="6">
    <source>
        <dbReference type="ARBA" id="ARBA00022679"/>
    </source>
</evidence>
<evidence type="ECO:0000256" key="7">
    <source>
        <dbReference type="ARBA" id="ARBA00022898"/>
    </source>
</evidence>
<dbReference type="InterPro" id="IPR004839">
    <property type="entry name" value="Aminotransferase_I/II_large"/>
</dbReference>
<evidence type="ECO:0000313" key="12">
    <source>
        <dbReference type="Proteomes" id="UP001595705"/>
    </source>
</evidence>
<dbReference type="EMBL" id="JBHRYA010000003">
    <property type="protein sequence ID" value="MFC3715743.1"/>
    <property type="molecule type" value="Genomic_DNA"/>
</dbReference>
<dbReference type="InterPro" id="IPR015422">
    <property type="entry name" value="PyrdxlP-dep_Trfase_small"/>
</dbReference>
<dbReference type="EC" id="2.6.1.9" evidence="9"/>
<name>A0ABV7XJ16_9GAMM</name>
<dbReference type="Gene3D" id="3.40.640.10">
    <property type="entry name" value="Type I PLP-dependent aspartate aminotransferase-like (Major domain)"/>
    <property type="match status" value="1"/>
</dbReference>
<reference evidence="12" key="1">
    <citation type="journal article" date="2019" name="Int. J. Syst. Evol. Microbiol.">
        <title>The Global Catalogue of Microorganisms (GCM) 10K type strain sequencing project: providing services to taxonomists for standard genome sequencing and annotation.</title>
        <authorList>
            <consortium name="The Broad Institute Genomics Platform"/>
            <consortium name="The Broad Institute Genome Sequencing Center for Infectious Disease"/>
            <person name="Wu L."/>
            <person name="Ma J."/>
        </authorList>
    </citation>
    <scope>NUCLEOTIDE SEQUENCE [LARGE SCALE GENOMIC DNA]</scope>
    <source>
        <strain evidence="12">KCTC 42441</strain>
    </source>
</reference>
<dbReference type="Proteomes" id="UP001595705">
    <property type="component" value="Unassembled WGS sequence"/>
</dbReference>
<evidence type="ECO:0000256" key="3">
    <source>
        <dbReference type="ARBA" id="ARBA00007970"/>
    </source>
</evidence>
<dbReference type="Pfam" id="PF00155">
    <property type="entry name" value="Aminotran_1_2"/>
    <property type="match status" value="1"/>
</dbReference>